<dbReference type="Proteomes" id="UP000053573">
    <property type="component" value="Unassembled WGS sequence"/>
</dbReference>
<keyword evidence="3" id="KW-1185">Reference proteome</keyword>
<gene>
    <name evidence="2" type="ORF">EMPG_11776</name>
</gene>
<comment type="caution">
    <text evidence="2">The sequence shown here is derived from an EMBL/GenBank/DDBJ whole genome shotgun (WGS) entry which is preliminary data.</text>
</comment>
<proteinExistence type="predicted"/>
<dbReference type="EMBL" id="LDEV01000420">
    <property type="protein sequence ID" value="KLJ13275.1"/>
    <property type="molecule type" value="Genomic_DNA"/>
</dbReference>
<evidence type="ECO:0000313" key="2">
    <source>
        <dbReference type="EMBL" id="KLJ13275.1"/>
    </source>
</evidence>
<reference evidence="3" key="1">
    <citation type="journal article" date="2015" name="PLoS Genet.">
        <title>The dynamic genome and transcriptome of the human fungal pathogen Blastomyces and close relative Emmonsia.</title>
        <authorList>
            <person name="Munoz J.F."/>
            <person name="Gauthier G.M."/>
            <person name="Desjardins C.A."/>
            <person name="Gallo J.E."/>
            <person name="Holder J."/>
            <person name="Sullivan T.D."/>
            <person name="Marty A.J."/>
            <person name="Carmen J.C."/>
            <person name="Chen Z."/>
            <person name="Ding L."/>
            <person name="Gujja S."/>
            <person name="Magrini V."/>
            <person name="Misas E."/>
            <person name="Mitreva M."/>
            <person name="Priest M."/>
            <person name="Saif S."/>
            <person name="Whiston E.A."/>
            <person name="Young S."/>
            <person name="Zeng Q."/>
            <person name="Goldman W.E."/>
            <person name="Mardis E.R."/>
            <person name="Taylor J.W."/>
            <person name="McEwen J.G."/>
            <person name="Clay O.K."/>
            <person name="Klein B.S."/>
            <person name="Cuomo C.A."/>
        </authorList>
    </citation>
    <scope>NUCLEOTIDE SEQUENCE [LARGE SCALE GENOMIC DNA]</scope>
    <source>
        <strain evidence="3">UAMH 139</strain>
    </source>
</reference>
<protein>
    <submittedName>
        <fullName evidence="2">Uncharacterized protein</fullName>
    </submittedName>
</protein>
<evidence type="ECO:0000313" key="3">
    <source>
        <dbReference type="Proteomes" id="UP000053573"/>
    </source>
</evidence>
<sequence length="219" mass="25273">MSGSDQTKGASTTLLPDHFSKQIYILTKDHFFEDIPDEKKPNHFEAMNQVSYKATAEKWVSDMLHGMEGRHPDSKQEREAPPFKYESNVDINAGNKDEAEEPRETNEATGETHNTVLPNRKTKITGPADGGRRPWSAAHEKELKSCLLEYRKCPAEWDENGPRFANMLKLMEQKEAHDEFARRRSFHEINEGWMYRSITSQRIKARRAMPMGFYHSVSS</sequence>
<feature type="region of interest" description="Disordered" evidence="1">
    <location>
        <begin position="68"/>
        <end position="135"/>
    </location>
</feature>
<accession>A0A0H1BPJ1</accession>
<name>A0A0H1BPJ1_9EURO</name>
<dbReference type="OrthoDB" id="4179764at2759"/>
<feature type="compositionally biased region" description="Basic and acidic residues" evidence="1">
    <location>
        <begin position="68"/>
        <end position="81"/>
    </location>
</feature>
<evidence type="ECO:0000256" key="1">
    <source>
        <dbReference type="SAM" id="MobiDB-lite"/>
    </source>
</evidence>
<feature type="compositionally biased region" description="Polar residues" evidence="1">
    <location>
        <begin position="107"/>
        <end position="117"/>
    </location>
</feature>
<organism evidence="2 3">
    <name type="scientific">Blastomyces silverae</name>
    <dbReference type="NCBI Taxonomy" id="2060906"/>
    <lineage>
        <taxon>Eukaryota</taxon>
        <taxon>Fungi</taxon>
        <taxon>Dikarya</taxon>
        <taxon>Ascomycota</taxon>
        <taxon>Pezizomycotina</taxon>
        <taxon>Eurotiomycetes</taxon>
        <taxon>Eurotiomycetidae</taxon>
        <taxon>Onygenales</taxon>
        <taxon>Ajellomycetaceae</taxon>
        <taxon>Blastomyces</taxon>
    </lineage>
</organism>
<dbReference type="AlphaFoldDB" id="A0A0H1BPJ1"/>